<dbReference type="Proteomes" id="UP000003824">
    <property type="component" value="Unassembled WGS sequence"/>
</dbReference>
<evidence type="ECO:0000256" key="1">
    <source>
        <dbReference type="ARBA" id="ARBA00001933"/>
    </source>
</evidence>
<dbReference type="GO" id="GO:0030170">
    <property type="term" value="F:pyridoxal phosphate binding"/>
    <property type="evidence" value="ECO:0007669"/>
    <property type="project" value="InterPro"/>
</dbReference>
<dbReference type="CDD" id="cd00609">
    <property type="entry name" value="AAT_like"/>
    <property type="match status" value="1"/>
</dbReference>
<evidence type="ECO:0000256" key="2">
    <source>
        <dbReference type="ARBA" id="ARBA00007441"/>
    </source>
</evidence>
<accession>D6A403</accession>
<dbReference type="PROSITE" id="PS00105">
    <property type="entry name" value="AA_TRANSFER_CLASS_1"/>
    <property type="match status" value="1"/>
</dbReference>
<name>D6A403_STRV1</name>
<dbReference type="GO" id="GO:0006520">
    <property type="term" value="P:amino acid metabolic process"/>
    <property type="evidence" value="ECO:0007669"/>
    <property type="project" value="InterPro"/>
</dbReference>
<proteinExistence type="inferred from homology"/>
<feature type="domain" description="Aminotransferase class I/classII large" evidence="7">
    <location>
        <begin position="74"/>
        <end position="392"/>
    </location>
</feature>
<keyword evidence="3 6" id="KW-0032">Aminotransferase</keyword>
<gene>
    <name evidence="8" type="ORF">SSFG_06794</name>
</gene>
<dbReference type="SUPFAM" id="SSF53383">
    <property type="entry name" value="PLP-dependent transferases"/>
    <property type="match status" value="1"/>
</dbReference>
<sequence length="452" mass="47476">MLRLGHAGRGPGRALWHHDTGAQYRTGRFLMTTHSATLAIDEAVHARREAGHDVLHLGFGEAGVPVAPGLAEVLADAHLRNGYGPVAGSSQARAAAAGWFTRRGLPTEPGQILFAPGSKPLLFALLAAIGGDVVLPCPSWVSYAAQAALLGRRVISVPIPAEAGGIPDPESLEQALRQAGADGARPGVLVLTVPDNPTGTVAPAEQVEAVCAVADRHGLAVISDEIYAELGHRGTVCSPVQHLGERTVVTTGLSKSLALGGWRIGFARTPAGRWGRHLQQELTGVASEIWSSLAAPMQAVAARALSDPPEVTAHIAAARRLHARLATEVHTRLLSAGAQCRPPQAGFYLYPDFAPAREVLRAQGITTGTDLATALLDRHDIATLPGSAFGEPDTALTLRLATSLLYGATPRQRHMALTAEEPQALPWIAPALTRLSAALAELTADRHHHPHR</sequence>
<dbReference type="Pfam" id="PF00155">
    <property type="entry name" value="Aminotran_1_2"/>
    <property type="match status" value="1"/>
</dbReference>
<evidence type="ECO:0000256" key="5">
    <source>
        <dbReference type="ARBA" id="ARBA00022898"/>
    </source>
</evidence>
<comment type="cofactor">
    <cofactor evidence="1 6">
        <name>pyridoxal 5'-phosphate</name>
        <dbReference type="ChEBI" id="CHEBI:597326"/>
    </cofactor>
</comment>
<evidence type="ECO:0000256" key="6">
    <source>
        <dbReference type="RuleBase" id="RU000481"/>
    </source>
</evidence>
<evidence type="ECO:0000313" key="9">
    <source>
        <dbReference type="Proteomes" id="UP000003824"/>
    </source>
</evidence>
<dbReference type="Gene3D" id="3.40.640.10">
    <property type="entry name" value="Type I PLP-dependent aspartate aminotransferase-like (Major domain)"/>
    <property type="match status" value="1"/>
</dbReference>
<evidence type="ECO:0000256" key="3">
    <source>
        <dbReference type="ARBA" id="ARBA00022576"/>
    </source>
</evidence>
<dbReference type="PANTHER" id="PTHR46383:SF1">
    <property type="entry name" value="ASPARTATE AMINOTRANSFERASE"/>
    <property type="match status" value="1"/>
</dbReference>
<dbReference type="InterPro" id="IPR050596">
    <property type="entry name" value="AspAT/PAT-like"/>
</dbReference>
<dbReference type="InterPro" id="IPR015421">
    <property type="entry name" value="PyrdxlP-dep_Trfase_major"/>
</dbReference>
<dbReference type="eggNOG" id="COG0436">
    <property type="taxonomic scope" value="Bacteria"/>
</dbReference>
<evidence type="ECO:0000256" key="4">
    <source>
        <dbReference type="ARBA" id="ARBA00022679"/>
    </source>
</evidence>
<comment type="similarity">
    <text evidence="2 6">Belongs to the class-I pyridoxal-phosphate-dependent aminotransferase family.</text>
</comment>
<dbReference type="InterPro" id="IPR004838">
    <property type="entry name" value="NHTrfase_class1_PyrdxlP-BS"/>
</dbReference>
<evidence type="ECO:0000259" key="7">
    <source>
        <dbReference type="Pfam" id="PF00155"/>
    </source>
</evidence>
<keyword evidence="4 6" id="KW-0808">Transferase</keyword>
<organism evidence="8 9">
    <name type="scientific">Streptomyces viridosporus (strain ATCC 14672 / DSM 40746 / JCM 4963 / KCTC 9882 / NRRL B-12104 / FH 1290)</name>
    <name type="common">Streptomyces ghanaensis</name>
    <dbReference type="NCBI Taxonomy" id="566461"/>
    <lineage>
        <taxon>Bacteria</taxon>
        <taxon>Bacillati</taxon>
        <taxon>Actinomycetota</taxon>
        <taxon>Actinomycetes</taxon>
        <taxon>Kitasatosporales</taxon>
        <taxon>Streptomycetaceae</taxon>
        <taxon>Streptomyces</taxon>
    </lineage>
</organism>
<dbReference type="EC" id="2.6.1.-" evidence="6"/>
<dbReference type="InterPro" id="IPR015424">
    <property type="entry name" value="PyrdxlP-dep_Trfase"/>
</dbReference>
<reference evidence="9" key="1">
    <citation type="submission" date="2008-12" db="EMBL/GenBank/DDBJ databases">
        <title>Annotation of Streptomyces ghanaensis ATCC 14672.</title>
        <authorList>
            <consortium name="The Broad Institute Genome Sequencing Platform"/>
            <consortium name="Broad Institute Microbial Sequencing Center"/>
            <person name="Fischbach M."/>
            <person name="Ward D."/>
            <person name="Young S."/>
            <person name="Kodira C.D."/>
            <person name="Zeng Q."/>
            <person name="Koehrsen M."/>
            <person name="Godfrey P."/>
            <person name="Alvarado L."/>
            <person name="Berlin A.M."/>
            <person name="Borenstein D."/>
            <person name="Chen Z."/>
            <person name="Engels R."/>
            <person name="Freedman E."/>
            <person name="Gellesch M."/>
            <person name="Goldberg J."/>
            <person name="Griggs A."/>
            <person name="Gujja S."/>
            <person name="Heiman D.I."/>
            <person name="Hepburn T.A."/>
            <person name="Howarth C."/>
            <person name="Jen D."/>
            <person name="Larson L."/>
            <person name="Lewis B."/>
            <person name="Mehta T."/>
            <person name="Park D."/>
            <person name="Pearson M."/>
            <person name="Roberts A."/>
            <person name="Saif S."/>
            <person name="Shea T.D."/>
            <person name="Shenoy N."/>
            <person name="Sisk P."/>
            <person name="Stolte C."/>
            <person name="Sykes S.N."/>
            <person name="Walk T."/>
            <person name="White J."/>
            <person name="Yandava C."/>
            <person name="Straight P."/>
            <person name="Clardy J."/>
            <person name="Hung D."/>
            <person name="Kolter R."/>
            <person name="Mekalanos J."/>
            <person name="Walker S."/>
            <person name="Walsh C.T."/>
            <person name="Wieland B.L.C."/>
            <person name="Ilzarbe M."/>
            <person name="Galagan J."/>
            <person name="Nusbaum C."/>
            <person name="Birren B."/>
        </authorList>
    </citation>
    <scope>NUCLEOTIDE SEQUENCE [LARGE SCALE GENOMIC DNA]</scope>
    <source>
        <strain evidence="9">ATCC 14672 / DSM 40746 / JCM 4963 / KCTC 9882 / NRRL B-12104 / FH 1290</strain>
    </source>
</reference>
<dbReference type="PANTHER" id="PTHR46383">
    <property type="entry name" value="ASPARTATE AMINOTRANSFERASE"/>
    <property type="match status" value="1"/>
</dbReference>
<dbReference type="InterPro" id="IPR004839">
    <property type="entry name" value="Aminotransferase_I/II_large"/>
</dbReference>
<dbReference type="AlphaFoldDB" id="D6A403"/>
<keyword evidence="5" id="KW-0663">Pyridoxal phosphate</keyword>
<dbReference type="Gene3D" id="3.90.1150.10">
    <property type="entry name" value="Aspartate Aminotransferase, domain 1"/>
    <property type="match status" value="1"/>
</dbReference>
<dbReference type="EMBL" id="DS999641">
    <property type="protein sequence ID" value="EFE71557.2"/>
    <property type="molecule type" value="Genomic_DNA"/>
</dbReference>
<dbReference type="GO" id="GO:0008483">
    <property type="term" value="F:transaminase activity"/>
    <property type="evidence" value="ECO:0007669"/>
    <property type="project" value="UniProtKB-KW"/>
</dbReference>
<evidence type="ECO:0000313" key="8">
    <source>
        <dbReference type="EMBL" id="EFE71557.2"/>
    </source>
</evidence>
<protein>
    <recommendedName>
        <fullName evidence="6">Aminotransferase</fullName>
        <ecNumber evidence="6">2.6.1.-</ecNumber>
    </recommendedName>
</protein>
<dbReference type="InterPro" id="IPR015422">
    <property type="entry name" value="PyrdxlP-dep_Trfase_small"/>
</dbReference>